<dbReference type="PANTHER" id="PTHR33992">
    <property type="entry name" value="RIBONUCLEASE P PROTEIN COMPONENT"/>
    <property type="match status" value="1"/>
</dbReference>
<reference evidence="9 10" key="1">
    <citation type="journal article" date="2017" name="Int. J. Syst. Evol. Microbiol.">
        <title>Aquarickettsiella crustaci n. gen. n. sp. (Gammaproteobacteria: Legionellales: Coxiellaceae); a bacterial pathogen of the freshwater crustacean: Gammarus fossarum (Malacostraca: Amphipoda).</title>
        <authorList>
            <person name="Bojko J."/>
            <person name="Dunn A.M."/>
            <person name="Stebbing P.D."/>
            <person name="Van Aerle R."/>
            <person name="Bacela-Spychalska K."/>
            <person name="Bean T.P."/>
            <person name="Stentiford G.D."/>
        </authorList>
    </citation>
    <scope>NUCLEOTIDE SEQUENCE [LARGE SCALE GENOMIC DNA]</scope>
    <source>
        <strain evidence="9">RA15029</strain>
    </source>
</reference>
<dbReference type="EMBL" id="NMOS02000009">
    <property type="protein sequence ID" value="RDH40429.1"/>
    <property type="molecule type" value="Genomic_DNA"/>
</dbReference>
<evidence type="ECO:0000256" key="6">
    <source>
        <dbReference type="ARBA" id="ARBA00022884"/>
    </source>
</evidence>
<name>A0A370CHT9_9COXI</name>
<comment type="similarity">
    <text evidence="7">Belongs to the RnpA family.</text>
</comment>
<dbReference type="InterPro" id="IPR000100">
    <property type="entry name" value="RNase_P"/>
</dbReference>
<sequence length="142" mass="16313">MKTSPCKGSLALNGLVFRLFLHLIKTKQGFIKALRLRRTEDFQWTFRQGEKLKQGGLVTYTKLNGLGYARLGLAITKKIVPGAVSRNQFKRIIRESFRLNQQALSGLDIVIVIISRSSYNNQVLLRDLDKQWSRLAVFYKRA</sequence>
<proteinExistence type="inferred from homology"/>
<protein>
    <recommendedName>
        <fullName evidence="7 8">Ribonuclease P protein component</fullName>
        <shortName evidence="7">RNase P protein</shortName>
        <shortName evidence="7">RNaseP protein</shortName>
        <ecNumber evidence="7 8">3.1.26.5</ecNumber>
    </recommendedName>
    <alternativeName>
        <fullName evidence="7">Protein C5</fullName>
    </alternativeName>
</protein>
<dbReference type="NCBIfam" id="TIGR00188">
    <property type="entry name" value="rnpA"/>
    <property type="match status" value="1"/>
</dbReference>
<keyword evidence="10" id="KW-1185">Reference proteome</keyword>
<gene>
    <name evidence="7 9" type="primary">rnpA</name>
    <name evidence="9" type="ORF">CFE62_004150</name>
</gene>
<dbReference type="Proteomes" id="UP000226429">
    <property type="component" value="Unassembled WGS sequence"/>
</dbReference>
<dbReference type="Gene3D" id="3.30.230.10">
    <property type="match status" value="1"/>
</dbReference>
<accession>A0A370CHT9</accession>
<evidence type="ECO:0000256" key="2">
    <source>
        <dbReference type="ARBA" id="ARBA00022694"/>
    </source>
</evidence>
<dbReference type="HAMAP" id="MF_00227">
    <property type="entry name" value="RNase_P"/>
    <property type="match status" value="1"/>
</dbReference>
<keyword evidence="4 7" id="KW-0255">Endonuclease</keyword>
<dbReference type="Pfam" id="PF00825">
    <property type="entry name" value="Ribonuclease_P"/>
    <property type="match status" value="1"/>
</dbReference>
<dbReference type="InterPro" id="IPR020539">
    <property type="entry name" value="RNase_P_CS"/>
</dbReference>
<keyword evidence="5 7" id="KW-0378">Hydrolase</keyword>
<evidence type="ECO:0000256" key="3">
    <source>
        <dbReference type="ARBA" id="ARBA00022722"/>
    </source>
</evidence>
<comment type="subunit">
    <text evidence="7">Consists of a catalytic RNA component (M1 or rnpB) and a protein subunit.</text>
</comment>
<dbReference type="InterPro" id="IPR020568">
    <property type="entry name" value="Ribosomal_Su5_D2-typ_SF"/>
</dbReference>
<dbReference type="EC" id="3.1.26.5" evidence="7 8"/>
<dbReference type="AlphaFoldDB" id="A0A370CHT9"/>
<dbReference type="SUPFAM" id="SSF54211">
    <property type="entry name" value="Ribosomal protein S5 domain 2-like"/>
    <property type="match status" value="1"/>
</dbReference>
<dbReference type="PROSITE" id="PS00648">
    <property type="entry name" value="RIBONUCLEASE_P"/>
    <property type="match status" value="1"/>
</dbReference>
<evidence type="ECO:0000256" key="1">
    <source>
        <dbReference type="ARBA" id="ARBA00002663"/>
    </source>
</evidence>
<comment type="catalytic activity">
    <reaction evidence="7">
        <text>Endonucleolytic cleavage of RNA, removing 5'-extranucleotides from tRNA precursor.</text>
        <dbReference type="EC" id="3.1.26.5"/>
    </reaction>
</comment>
<reference evidence="9 10" key="2">
    <citation type="journal article" date="2018" name="J. Invertebr. Pathol.">
        <title>'Candidatus Aquirickettsiella gammari' (Gammaproteobacteria: Legionellales: Coxiellaceae): A bacterial pathogen of the freshwater crustacean Gammarus fossarum (Malacostraca: Amphipoda).</title>
        <authorList>
            <person name="Bojko J."/>
            <person name="Dunn A.M."/>
            <person name="Stebbing P.D."/>
            <person name="van Aerle R."/>
            <person name="Bacela-Spychalska K."/>
            <person name="Bean T.P."/>
            <person name="Urrutia A."/>
            <person name="Stentiford G.D."/>
        </authorList>
    </citation>
    <scope>NUCLEOTIDE SEQUENCE [LARGE SCALE GENOMIC DNA]</scope>
    <source>
        <strain evidence="9">RA15029</strain>
    </source>
</reference>
<comment type="caution">
    <text evidence="9">The sequence shown here is derived from an EMBL/GenBank/DDBJ whole genome shotgun (WGS) entry which is preliminary data.</text>
</comment>
<dbReference type="GO" id="GO:0030677">
    <property type="term" value="C:ribonuclease P complex"/>
    <property type="evidence" value="ECO:0007669"/>
    <property type="project" value="TreeGrafter"/>
</dbReference>
<keyword evidence="3 7" id="KW-0540">Nuclease</keyword>
<organism evidence="9 10">
    <name type="scientific">Candidatus Aquirickettsiella gammari</name>
    <dbReference type="NCBI Taxonomy" id="2016198"/>
    <lineage>
        <taxon>Bacteria</taxon>
        <taxon>Pseudomonadati</taxon>
        <taxon>Pseudomonadota</taxon>
        <taxon>Gammaproteobacteria</taxon>
        <taxon>Legionellales</taxon>
        <taxon>Coxiellaceae</taxon>
        <taxon>Candidatus Aquirickettsiella</taxon>
    </lineage>
</organism>
<evidence type="ECO:0000256" key="4">
    <source>
        <dbReference type="ARBA" id="ARBA00022759"/>
    </source>
</evidence>
<evidence type="ECO:0000256" key="8">
    <source>
        <dbReference type="NCBIfam" id="TIGR00188"/>
    </source>
</evidence>
<evidence type="ECO:0000256" key="7">
    <source>
        <dbReference type="HAMAP-Rule" id="MF_00227"/>
    </source>
</evidence>
<evidence type="ECO:0000256" key="5">
    <source>
        <dbReference type="ARBA" id="ARBA00022801"/>
    </source>
</evidence>
<dbReference type="GO" id="GO:0042781">
    <property type="term" value="F:3'-tRNA processing endoribonuclease activity"/>
    <property type="evidence" value="ECO:0007669"/>
    <property type="project" value="TreeGrafter"/>
</dbReference>
<evidence type="ECO:0000313" key="10">
    <source>
        <dbReference type="Proteomes" id="UP000226429"/>
    </source>
</evidence>
<dbReference type="GO" id="GO:0004526">
    <property type="term" value="F:ribonuclease P activity"/>
    <property type="evidence" value="ECO:0007669"/>
    <property type="project" value="UniProtKB-UniRule"/>
</dbReference>
<dbReference type="PANTHER" id="PTHR33992:SF1">
    <property type="entry name" value="RIBONUCLEASE P PROTEIN COMPONENT"/>
    <property type="match status" value="1"/>
</dbReference>
<comment type="function">
    <text evidence="1 7">RNaseP catalyzes the removal of the 5'-leader sequence from pre-tRNA to produce the mature 5'-terminus. It can also cleave other RNA substrates such as 4.5S RNA. The protein component plays an auxiliary but essential role in vivo by binding to the 5'-leader sequence and broadening the substrate specificity of the ribozyme.</text>
</comment>
<dbReference type="GO" id="GO:0000049">
    <property type="term" value="F:tRNA binding"/>
    <property type="evidence" value="ECO:0007669"/>
    <property type="project" value="UniProtKB-UniRule"/>
</dbReference>
<dbReference type="GO" id="GO:0001682">
    <property type="term" value="P:tRNA 5'-leader removal"/>
    <property type="evidence" value="ECO:0007669"/>
    <property type="project" value="UniProtKB-UniRule"/>
</dbReference>
<dbReference type="InterPro" id="IPR014721">
    <property type="entry name" value="Ribsml_uS5_D2-typ_fold_subgr"/>
</dbReference>
<keyword evidence="6 7" id="KW-0694">RNA-binding</keyword>
<keyword evidence="2 7" id="KW-0819">tRNA processing</keyword>
<evidence type="ECO:0000313" key="9">
    <source>
        <dbReference type="EMBL" id="RDH40429.1"/>
    </source>
</evidence>